<dbReference type="Gene3D" id="3.90.550.50">
    <property type="match status" value="1"/>
</dbReference>
<keyword evidence="7" id="KW-1133">Transmembrane helix</keyword>
<comment type="similarity">
    <text evidence="2 10">Belongs to the glycosyltransferase 31 family.</text>
</comment>
<dbReference type="OrthoDB" id="115198at2759"/>
<keyword evidence="6" id="KW-0735">Signal-anchor</keyword>
<evidence type="ECO:0000256" key="2">
    <source>
        <dbReference type="ARBA" id="ARBA00008661"/>
    </source>
</evidence>
<dbReference type="GO" id="GO:0006493">
    <property type="term" value="P:protein O-linked glycosylation"/>
    <property type="evidence" value="ECO:0007669"/>
    <property type="project" value="TreeGrafter"/>
</dbReference>
<evidence type="ECO:0000256" key="5">
    <source>
        <dbReference type="ARBA" id="ARBA00022692"/>
    </source>
</evidence>
<keyword evidence="5" id="KW-0812">Transmembrane</keyword>
<keyword evidence="13" id="KW-1185">Reference proteome</keyword>
<dbReference type="InParanoid" id="A0A1V9Y2M6"/>
<dbReference type="GO" id="GO:0000139">
    <property type="term" value="C:Golgi membrane"/>
    <property type="evidence" value="ECO:0007669"/>
    <property type="project" value="UniProtKB-SubCell"/>
</dbReference>
<dbReference type="Proteomes" id="UP000192247">
    <property type="component" value="Unassembled WGS sequence"/>
</dbReference>
<name>A0A1V9Y2M6_9ACAR</name>
<evidence type="ECO:0000313" key="12">
    <source>
        <dbReference type="EMBL" id="OQR79989.1"/>
    </source>
</evidence>
<proteinExistence type="inferred from homology"/>
<keyword evidence="3 10" id="KW-0328">Glycosyltransferase</keyword>
<dbReference type="PANTHER" id="PTHR11214:SF3">
    <property type="entry name" value="BETA-1,3-GALACTOSYLTRANSFERASE 6"/>
    <property type="match status" value="1"/>
</dbReference>
<dbReference type="EC" id="2.4.1.-" evidence="10"/>
<dbReference type="PANTHER" id="PTHR11214">
    <property type="entry name" value="BETA-1,3-N-ACETYLGLUCOSAMINYLTRANSFERASE"/>
    <property type="match status" value="1"/>
</dbReference>
<evidence type="ECO:0000256" key="7">
    <source>
        <dbReference type="ARBA" id="ARBA00022989"/>
    </source>
</evidence>
<organism evidence="12 13">
    <name type="scientific">Tropilaelaps mercedesae</name>
    <dbReference type="NCBI Taxonomy" id="418985"/>
    <lineage>
        <taxon>Eukaryota</taxon>
        <taxon>Metazoa</taxon>
        <taxon>Ecdysozoa</taxon>
        <taxon>Arthropoda</taxon>
        <taxon>Chelicerata</taxon>
        <taxon>Arachnida</taxon>
        <taxon>Acari</taxon>
        <taxon>Parasitiformes</taxon>
        <taxon>Mesostigmata</taxon>
        <taxon>Gamasina</taxon>
        <taxon>Dermanyssoidea</taxon>
        <taxon>Laelapidae</taxon>
        <taxon>Tropilaelaps</taxon>
    </lineage>
</organism>
<dbReference type="Pfam" id="PF01762">
    <property type="entry name" value="Galactosyl_T"/>
    <property type="match status" value="1"/>
</dbReference>
<evidence type="ECO:0000256" key="11">
    <source>
        <dbReference type="SAM" id="SignalP"/>
    </source>
</evidence>
<feature type="chain" id="PRO_5013003579" description="Hexosyltransferase" evidence="11">
    <location>
        <begin position="19"/>
        <end position="315"/>
    </location>
</feature>
<reference evidence="12 13" key="1">
    <citation type="journal article" date="2017" name="Gigascience">
        <title>Draft genome of the honey bee ectoparasitic mite, Tropilaelaps mercedesae, is shaped by the parasitic life history.</title>
        <authorList>
            <person name="Dong X."/>
            <person name="Armstrong S.D."/>
            <person name="Xia D."/>
            <person name="Makepeace B.L."/>
            <person name="Darby A.C."/>
            <person name="Kadowaki T."/>
        </authorList>
    </citation>
    <scope>NUCLEOTIDE SEQUENCE [LARGE SCALE GENOMIC DNA]</scope>
    <source>
        <strain evidence="12">Wuxi-XJTLU</strain>
    </source>
</reference>
<keyword evidence="9" id="KW-0472">Membrane</keyword>
<comment type="subcellular location">
    <subcellularLocation>
        <location evidence="1 10">Golgi apparatus membrane</location>
        <topology evidence="1 10">Single-pass type II membrane protein</topology>
    </subcellularLocation>
</comment>
<gene>
    <name evidence="12" type="ORF">BIW11_02466</name>
</gene>
<protein>
    <recommendedName>
        <fullName evidence="10">Hexosyltransferase</fullName>
        <ecNumber evidence="10">2.4.1.-</ecNumber>
    </recommendedName>
</protein>
<keyword evidence="11" id="KW-0732">Signal</keyword>
<accession>A0A1V9Y2M6</accession>
<evidence type="ECO:0000256" key="4">
    <source>
        <dbReference type="ARBA" id="ARBA00022679"/>
    </source>
</evidence>
<dbReference type="STRING" id="418985.A0A1V9Y2M6"/>
<comment type="caution">
    <text evidence="12">The sequence shown here is derived from an EMBL/GenBank/DDBJ whole genome shotgun (WGS) entry which is preliminary data.</text>
</comment>
<feature type="signal peptide" evidence="11">
    <location>
        <begin position="1"/>
        <end position="18"/>
    </location>
</feature>
<dbReference type="InterPro" id="IPR002659">
    <property type="entry name" value="Glyco_trans_31"/>
</dbReference>
<evidence type="ECO:0000313" key="13">
    <source>
        <dbReference type="Proteomes" id="UP000192247"/>
    </source>
</evidence>
<dbReference type="AlphaFoldDB" id="A0A1V9Y2M6"/>
<evidence type="ECO:0000256" key="1">
    <source>
        <dbReference type="ARBA" id="ARBA00004323"/>
    </source>
</evidence>
<dbReference type="EMBL" id="MNPL01000474">
    <property type="protein sequence ID" value="OQR79989.1"/>
    <property type="molecule type" value="Genomic_DNA"/>
</dbReference>
<evidence type="ECO:0000256" key="10">
    <source>
        <dbReference type="RuleBase" id="RU363063"/>
    </source>
</evidence>
<keyword evidence="8 10" id="KW-0333">Golgi apparatus</keyword>
<keyword evidence="4" id="KW-0808">Transferase</keyword>
<evidence type="ECO:0000256" key="9">
    <source>
        <dbReference type="ARBA" id="ARBA00023136"/>
    </source>
</evidence>
<evidence type="ECO:0000256" key="8">
    <source>
        <dbReference type="ARBA" id="ARBA00023034"/>
    </source>
</evidence>
<evidence type="ECO:0000256" key="6">
    <source>
        <dbReference type="ARBA" id="ARBA00022968"/>
    </source>
</evidence>
<evidence type="ECO:0000256" key="3">
    <source>
        <dbReference type="ARBA" id="ARBA00022676"/>
    </source>
</evidence>
<dbReference type="GO" id="GO:0016758">
    <property type="term" value="F:hexosyltransferase activity"/>
    <property type="evidence" value="ECO:0007669"/>
    <property type="project" value="InterPro"/>
</dbReference>
<sequence length="315" mass="35977">MRHRRTACLLILALGSAAILIALPSSVLVDPSANLQLWHTPQTTHSWTIDLPLLIRPTILPTNASVLVCVTSAPENLDKRQAIRETWGTAPFLKVVFFLGLPHGIRAARQQKVLNAENEAFGDVVQAKFDDDYRNLTIKVIALLLWAADERWPSRRFVIKADDDTFINAPLFLQYMDHFTNGYLYGLYRKSATVTRCNKTRCSKWGLTKSEFAPDNYPPHLQGTLYVFTERALDRVNNHLFDPQYLFVEDVYITGLVAARAGVMRLPMPEGIYINSERPVKSIRSKLKKGLIAQHYCNPNWQRDLWKTVQLQFKP</sequence>